<keyword evidence="3" id="KW-0808">Transferase</keyword>
<dbReference type="OrthoDB" id="9810372at2"/>
<evidence type="ECO:0000256" key="7">
    <source>
        <dbReference type="ARBA" id="ARBA00032386"/>
    </source>
</evidence>
<keyword evidence="6" id="KW-0067">ATP-binding</keyword>
<keyword evidence="5 8" id="KW-0418">Kinase</keyword>
<dbReference type="PANTHER" id="PTHR18964">
    <property type="entry name" value="ROK (REPRESSOR, ORF, KINASE) FAMILY"/>
    <property type="match status" value="1"/>
</dbReference>
<organism evidence="8 9">
    <name type="scientific">Cerasibacillus quisquiliarum</name>
    <dbReference type="NCBI Taxonomy" id="227865"/>
    <lineage>
        <taxon>Bacteria</taxon>
        <taxon>Bacillati</taxon>
        <taxon>Bacillota</taxon>
        <taxon>Bacilli</taxon>
        <taxon>Bacillales</taxon>
        <taxon>Bacillaceae</taxon>
        <taxon>Cerasibacillus</taxon>
    </lineage>
</organism>
<dbReference type="NCBIfam" id="TIGR00744">
    <property type="entry name" value="ROK_glcA_fam"/>
    <property type="match status" value="1"/>
</dbReference>
<dbReference type="GO" id="GO:0004340">
    <property type="term" value="F:glucokinase activity"/>
    <property type="evidence" value="ECO:0007669"/>
    <property type="project" value="InterPro"/>
</dbReference>
<dbReference type="SUPFAM" id="SSF53067">
    <property type="entry name" value="Actin-like ATPase domain"/>
    <property type="match status" value="1"/>
</dbReference>
<evidence type="ECO:0000256" key="4">
    <source>
        <dbReference type="ARBA" id="ARBA00022741"/>
    </source>
</evidence>
<accession>A0A511UZC1</accession>
<evidence type="ECO:0000256" key="6">
    <source>
        <dbReference type="ARBA" id="ARBA00022840"/>
    </source>
</evidence>
<dbReference type="Pfam" id="PF00480">
    <property type="entry name" value="ROK"/>
    <property type="match status" value="1"/>
</dbReference>
<keyword evidence="9" id="KW-1185">Reference proteome</keyword>
<dbReference type="EMBL" id="BJXW01000012">
    <property type="protein sequence ID" value="GEN31101.1"/>
    <property type="molecule type" value="Genomic_DNA"/>
</dbReference>
<evidence type="ECO:0000256" key="3">
    <source>
        <dbReference type="ARBA" id="ARBA00022679"/>
    </source>
</evidence>
<evidence type="ECO:0000313" key="9">
    <source>
        <dbReference type="Proteomes" id="UP000321491"/>
    </source>
</evidence>
<dbReference type="Proteomes" id="UP000321491">
    <property type="component" value="Unassembled WGS sequence"/>
</dbReference>
<evidence type="ECO:0000256" key="1">
    <source>
        <dbReference type="ARBA" id="ARBA00006479"/>
    </source>
</evidence>
<comment type="caution">
    <text evidence="8">The sequence shown here is derived from an EMBL/GenBank/DDBJ whole genome shotgun (WGS) entry which is preliminary data.</text>
</comment>
<comment type="similarity">
    <text evidence="1">Belongs to the ROK (NagC/XylR) family.</text>
</comment>
<dbReference type="InterPro" id="IPR000600">
    <property type="entry name" value="ROK"/>
</dbReference>
<dbReference type="PANTHER" id="PTHR18964:SF149">
    <property type="entry name" value="BIFUNCTIONAL UDP-N-ACETYLGLUCOSAMINE 2-EPIMERASE_N-ACETYLMANNOSAMINE KINASE"/>
    <property type="match status" value="1"/>
</dbReference>
<proteinExistence type="inferred from homology"/>
<dbReference type="GO" id="GO:0005524">
    <property type="term" value="F:ATP binding"/>
    <property type="evidence" value="ECO:0007669"/>
    <property type="project" value="UniProtKB-KW"/>
</dbReference>
<keyword evidence="4" id="KW-0547">Nucleotide-binding</keyword>
<evidence type="ECO:0000313" key="8">
    <source>
        <dbReference type="EMBL" id="GEN31101.1"/>
    </source>
</evidence>
<dbReference type="RefSeq" id="WP_146936986.1">
    <property type="nucleotide sequence ID" value="NZ_BJXW01000012.1"/>
</dbReference>
<dbReference type="InterPro" id="IPR004654">
    <property type="entry name" value="ROK_glcA"/>
</dbReference>
<dbReference type="GO" id="GO:0006096">
    <property type="term" value="P:glycolytic process"/>
    <property type="evidence" value="ECO:0007669"/>
    <property type="project" value="InterPro"/>
</dbReference>
<reference evidence="8 9" key="1">
    <citation type="submission" date="2019-07" db="EMBL/GenBank/DDBJ databases">
        <title>Whole genome shotgun sequence of Cerasibacillus quisquiliarum NBRC 102429.</title>
        <authorList>
            <person name="Hosoyama A."/>
            <person name="Uohara A."/>
            <person name="Ohji S."/>
            <person name="Ichikawa N."/>
        </authorList>
    </citation>
    <scope>NUCLEOTIDE SEQUENCE [LARGE SCALE GENOMIC DNA]</scope>
    <source>
        <strain evidence="8 9">NBRC 102429</strain>
    </source>
</reference>
<evidence type="ECO:0000256" key="5">
    <source>
        <dbReference type="ARBA" id="ARBA00022777"/>
    </source>
</evidence>
<dbReference type="Gene3D" id="3.30.420.40">
    <property type="match status" value="2"/>
</dbReference>
<dbReference type="AlphaFoldDB" id="A0A511UZC1"/>
<dbReference type="InterPro" id="IPR043129">
    <property type="entry name" value="ATPase_NBD"/>
</dbReference>
<name>A0A511UZC1_9BACI</name>
<protein>
    <recommendedName>
        <fullName evidence="2">Glucokinase</fullName>
    </recommendedName>
    <alternativeName>
        <fullName evidence="7">Glucose kinase</fullName>
    </alternativeName>
</protein>
<gene>
    <name evidence="8" type="ORF">CQU01_13390</name>
</gene>
<dbReference type="GO" id="GO:0005737">
    <property type="term" value="C:cytoplasm"/>
    <property type="evidence" value="ECO:0007669"/>
    <property type="project" value="InterPro"/>
</dbReference>
<evidence type="ECO:0000256" key="2">
    <source>
        <dbReference type="ARBA" id="ARBA00014701"/>
    </source>
</evidence>
<sequence length="320" mass="33984">MKKLLIGIDIGGTTIKIGFIDTLGEIIHKWEIPTQKDGSGDKIVQDIKKSIVESKVTLALENGQFLGIGIGAPGVINHKTGTVHAVNIGWTNYPLKEKIEEIFNLPVWIENDANMAVLGENWRGAGNGEENVMLITLGTGVGGGVIANGHLLRGESGAASEIGHVIVKQDGITCNCGRKGCLETIASATGMVHQAKEIVKSHPESRVAQLYRGNQTISVKDIFNLAKNGDEHSQQIINYTTTVLAFALQNMATIINPSRILIGGGVSNAGDALLNPLKEKFMSIALPEISQTCELKIAALGNDAGIMGAAYVVLSETNEN</sequence>